<accession>A0A8S1KQE4</accession>
<name>A0A8S1KQE4_9CILI</name>
<dbReference type="Proteomes" id="UP000692954">
    <property type="component" value="Unassembled WGS sequence"/>
</dbReference>
<sequence>MNYQIESIEQNQLSDQQLQLIKQKISMKHRKLINQ</sequence>
<protein>
    <submittedName>
        <fullName evidence="1">Uncharacterized protein</fullName>
    </submittedName>
</protein>
<keyword evidence="2" id="KW-1185">Reference proteome</keyword>
<evidence type="ECO:0000313" key="2">
    <source>
        <dbReference type="Proteomes" id="UP000692954"/>
    </source>
</evidence>
<dbReference type="EMBL" id="CAJJDN010000010">
    <property type="protein sequence ID" value="CAD8056641.1"/>
    <property type="molecule type" value="Genomic_DNA"/>
</dbReference>
<evidence type="ECO:0000313" key="1">
    <source>
        <dbReference type="EMBL" id="CAD8056641.1"/>
    </source>
</evidence>
<comment type="caution">
    <text evidence="1">The sequence shown here is derived from an EMBL/GenBank/DDBJ whole genome shotgun (WGS) entry which is preliminary data.</text>
</comment>
<organism evidence="1 2">
    <name type="scientific">Paramecium sonneborni</name>
    <dbReference type="NCBI Taxonomy" id="65129"/>
    <lineage>
        <taxon>Eukaryota</taxon>
        <taxon>Sar</taxon>
        <taxon>Alveolata</taxon>
        <taxon>Ciliophora</taxon>
        <taxon>Intramacronucleata</taxon>
        <taxon>Oligohymenophorea</taxon>
        <taxon>Peniculida</taxon>
        <taxon>Parameciidae</taxon>
        <taxon>Paramecium</taxon>
    </lineage>
</organism>
<reference evidence="1" key="1">
    <citation type="submission" date="2021-01" db="EMBL/GenBank/DDBJ databases">
        <authorList>
            <consortium name="Genoscope - CEA"/>
            <person name="William W."/>
        </authorList>
    </citation>
    <scope>NUCLEOTIDE SEQUENCE</scope>
</reference>
<dbReference type="AlphaFoldDB" id="A0A8S1KQE4"/>
<gene>
    <name evidence="1" type="ORF">PSON_ATCC_30995.1.T0100364</name>
</gene>
<proteinExistence type="predicted"/>